<dbReference type="Proteomes" id="UP000095287">
    <property type="component" value="Unplaced"/>
</dbReference>
<accession>A0A1I7XWH3</accession>
<sequence>MSSNQQSQQQLQESLISCLDMITEIATENQELKAKLLALQALVDHPSAVVGGAPSANDGVEHFRGEDADSLKSFDSDQESASHYTIGDEQDDWSEDEKESAWEKYELPDDSFSSSDQESLEDSVAAAQESFVDEEDKLAEDLERLGTSVAVFVENVVDDVTYIARDIKKLVANLFS</sequence>
<protein>
    <submittedName>
        <fullName evidence="3">Uncharacterized protein</fullName>
    </submittedName>
</protein>
<feature type="compositionally biased region" description="Acidic residues" evidence="1">
    <location>
        <begin position="88"/>
        <end position="98"/>
    </location>
</feature>
<keyword evidence="2" id="KW-1185">Reference proteome</keyword>
<evidence type="ECO:0000313" key="2">
    <source>
        <dbReference type="Proteomes" id="UP000095287"/>
    </source>
</evidence>
<organism evidence="2 3">
    <name type="scientific">Steinernema glaseri</name>
    <dbReference type="NCBI Taxonomy" id="37863"/>
    <lineage>
        <taxon>Eukaryota</taxon>
        <taxon>Metazoa</taxon>
        <taxon>Ecdysozoa</taxon>
        <taxon>Nematoda</taxon>
        <taxon>Chromadorea</taxon>
        <taxon>Rhabditida</taxon>
        <taxon>Tylenchina</taxon>
        <taxon>Panagrolaimomorpha</taxon>
        <taxon>Strongyloidoidea</taxon>
        <taxon>Steinernematidae</taxon>
        <taxon>Steinernema</taxon>
    </lineage>
</organism>
<feature type="region of interest" description="Disordered" evidence="1">
    <location>
        <begin position="48"/>
        <end position="129"/>
    </location>
</feature>
<evidence type="ECO:0000256" key="1">
    <source>
        <dbReference type="SAM" id="MobiDB-lite"/>
    </source>
</evidence>
<name>A0A1I7XWH3_9BILA</name>
<feature type="compositionally biased region" description="Basic and acidic residues" evidence="1">
    <location>
        <begin position="59"/>
        <end position="75"/>
    </location>
</feature>
<evidence type="ECO:0000313" key="3">
    <source>
        <dbReference type="WBParaSite" id="L893_g1017.t1"/>
    </source>
</evidence>
<proteinExistence type="predicted"/>
<dbReference type="AlphaFoldDB" id="A0A1I7XWH3"/>
<dbReference type="WBParaSite" id="L893_g1017.t1">
    <property type="protein sequence ID" value="L893_g1017.t1"/>
    <property type="gene ID" value="L893_g1017"/>
</dbReference>
<reference evidence="3" key="1">
    <citation type="submission" date="2016-11" db="UniProtKB">
        <authorList>
            <consortium name="WormBaseParasite"/>
        </authorList>
    </citation>
    <scope>IDENTIFICATION</scope>
</reference>